<keyword evidence="2" id="KW-1185">Reference proteome</keyword>
<evidence type="ECO:0000313" key="2">
    <source>
        <dbReference type="Proteomes" id="UP001162992"/>
    </source>
</evidence>
<gene>
    <name evidence="1" type="ORF">O6H91_19G012000</name>
</gene>
<dbReference type="EMBL" id="CM055110">
    <property type="protein sequence ID" value="KAJ7520588.1"/>
    <property type="molecule type" value="Genomic_DNA"/>
</dbReference>
<sequence>MATGVSPLNAELPKVSSSSEPKEAQEFKVDHNGYASELPDHATREKNGNAPRNLAASEPPDNTANPASDRSSPESCSLNSLVTTEADINGEGLQPASRKFKDGVEQSDDSSVCSNFLEEEEETSDKILSQQPSTPSNLVDRSEEESQLCEGNAEIRDIIDDSLCQKSDKDYEDSNTRQADNIPSNSATRSLKDYGDVYTGETGRSGGEGDRRGETRFAAGQGPPQDGSQLFHGTRNFFEADSGNVLFRPTDIVVKMIEFQVRVIMIMFSTWVLTVKYAFKVITNPIQTILQAKDKVAEAFHFVLEEIAWLWSLLRKLASKCSYGVLVGTYITLVLGFLLLPAVVLDFLLMSRFVEEPIQVREMVLFDYSLLHPSAVVSLFPSEQMSKDHIVVGDPNEILSRRVTAAAYHKFDVTLTLTMPDSDHNIQLGMFQVSAELLSPRGQSLAKFYQPCMLRFHSNFVRYIRSMLMAIPTFLGLCAETQTHVLRLIDTYGDVKNPVGSVKISLEPRAGFMVGAGLPEIYSAEVLVQSGLPGVKSIIYKFKLLIFLWIGSALFSIEVAFVLCCCRRIFFPKVLFGTNTNQIAGGTIPNAQPKSLRITADGVK</sequence>
<dbReference type="Proteomes" id="UP001162992">
    <property type="component" value="Chromosome 19"/>
</dbReference>
<comment type="caution">
    <text evidence="1">The sequence shown here is derived from an EMBL/GenBank/DDBJ whole genome shotgun (WGS) entry which is preliminary data.</text>
</comment>
<protein>
    <submittedName>
        <fullName evidence="1">Uncharacterized protein</fullName>
    </submittedName>
</protein>
<evidence type="ECO:0000313" key="1">
    <source>
        <dbReference type="EMBL" id="KAJ7520588.1"/>
    </source>
</evidence>
<proteinExistence type="predicted"/>
<organism evidence="1 2">
    <name type="scientific">Diphasiastrum complanatum</name>
    <name type="common">Issler's clubmoss</name>
    <name type="synonym">Lycopodium complanatum</name>
    <dbReference type="NCBI Taxonomy" id="34168"/>
    <lineage>
        <taxon>Eukaryota</taxon>
        <taxon>Viridiplantae</taxon>
        <taxon>Streptophyta</taxon>
        <taxon>Embryophyta</taxon>
        <taxon>Tracheophyta</taxon>
        <taxon>Lycopodiopsida</taxon>
        <taxon>Lycopodiales</taxon>
        <taxon>Lycopodiaceae</taxon>
        <taxon>Lycopodioideae</taxon>
        <taxon>Diphasiastrum</taxon>
    </lineage>
</organism>
<reference evidence="2" key="1">
    <citation type="journal article" date="2024" name="Proc. Natl. Acad. Sci. U.S.A.">
        <title>Extraordinary preservation of gene collinearity over three hundred million years revealed in homosporous lycophytes.</title>
        <authorList>
            <person name="Li C."/>
            <person name="Wickell D."/>
            <person name="Kuo L.Y."/>
            <person name="Chen X."/>
            <person name="Nie B."/>
            <person name="Liao X."/>
            <person name="Peng D."/>
            <person name="Ji J."/>
            <person name="Jenkins J."/>
            <person name="Williams M."/>
            <person name="Shu S."/>
            <person name="Plott C."/>
            <person name="Barry K."/>
            <person name="Rajasekar S."/>
            <person name="Grimwood J."/>
            <person name="Han X."/>
            <person name="Sun S."/>
            <person name="Hou Z."/>
            <person name="He W."/>
            <person name="Dai G."/>
            <person name="Sun C."/>
            <person name="Schmutz J."/>
            <person name="Leebens-Mack J.H."/>
            <person name="Li F.W."/>
            <person name="Wang L."/>
        </authorList>
    </citation>
    <scope>NUCLEOTIDE SEQUENCE [LARGE SCALE GENOMIC DNA]</scope>
    <source>
        <strain evidence="2">cv. PW_Plant_1</strain>
    </source>
</reference>
<accession>A0ACC2ASR7</accession>
<name>A0ACC2ASR7_DIPCM</name>